<dbReference type="PANTHER" id="PTHR31973">
    <property type="entry name" value="POLYPROTEIN, PUTATIVE-RELATED"/>
    <property type="match status" value="1"/>
</dbReference>
<accession>A0A5J9WSE4</accession>
<keyword evidence="3" id="KW-0862">Zinc</keyword>
<dbReference type="PANTHER" id="PTHR31973:SF187">
    <property type="entry name" value="MUTATOR TRANSPOSASE MUDRA PROTEIN"/>
    <property type="match status" value="1"/>
</dbReference>
<evidence type="ECO:0000313" key="8">
    <source>
        <dbReference type="EMBL" id="TVU51159.1"/>
    </source>
</evidence>
<feature type="domain" description="SWIM-type" evidence="7">
    <location>
        <begin position="138"/>
        <end position="172"/>
    </location>
</feature>
<keyword evidence="9" id="KW-1185">Reference proteome</keyword>
<dbReference type="Pfam" id="PF04434">
    <property type="entry name" value="SWIM"/>
    <property type="match status" value="1"/>
</dbReference>
<evidence type="ECO:0000256" key="5">
    <source>
        <dbReference type="SAM" id="MobiDB-lite"/>
    </source>
</evidence>
<dbReference type="Proteomes" id="UP000324897">
    <property type="component" value="Chromosome 6"/>
</dbReference>
<protein>
    <recommendedName>
        <fullName evidence="10">SWIM-type domain-containing protein</fullName>
    </recommendedName>
</protein>
<dbReference type="PROSITE" id="PS50966">
    <property type="entry name" value="ZF_SWIM"/>
    <property type="match status" value="1"/>
</dbReference>
<evidence type="ECO:0000256" key="1">
    <source>
        <dbReference type="ARBA" id="ARBA00022723"/>
    </source>
</evidence>
<dbReference type="EMBL" id="RWGY01000002">
    <property type="protein sequence ID" value="TVU51159.1"/>
    <property type="molecule type" value="Genomic_DNA"/>
</dbReference>
<proteinExistence type="predicted"/>
<comment type="caution">
    <text evidence="8">The sequence shown here is derived from an EMBL/GenBank/DDBJ whole genome shotgun (WGS) entry which is preliminary data.</text>
</comment>
<dbReference type="InterPro" id="IPR007527">
    <property type="entry name" value="Znf_SWIM"/>
</dbReference>
<evidence type="ECO:0000313" key="9">
    <source>
        <dbReference type="Proteomes" id="UP000324897"/>
    </source>
</evidence>
<dbReference type="InterPro" id="IPR001878">
    <property type="entry name" value="Znf_CCHC"/>
</dbReference>
<dbReference type="GO" id="GO:0003676">
    <property type="term" value="F:nucleic acid binding"/>
    <property type="evidence" value="ECO:0007669"/>
    <property type="project" value="InterPro"/>
</dbReference>
<dbReference type="Gramene" id="TVU51159">
    <property type="protein sequence ID" value="TVU51159"/>
    <property type="gene ID" value="EJB05_02567"/>
</dbReference>
<evidence type="ECO:0000256" key="3">
    <source>
        <dbReference type="ARBA" id="ARBA00022833"/>
    </source>
</evidence>
<evidence type="ECO:0000256" key="2">
    <source>
        <dbReference type="ARBA" id="ARBA00022771"/>
    </source>
</evidence>
<dbReference type="AlphaFoldDB" id="A0A5J9WSE4"/>
<dbReference type="InterPro" id="IPR006564">
    <property type="entry name" value="Znf_PMZ"/>
</dbReference>
<dbReference type="GO" id="GO:0008270">
    <property type="term" value="F:zinc ion binding"/>
    <property type="evidence" value="ECO:0007669"/>
    <property type="project" value="UniProtKB-KW"/>
</dbReference>
<dbReference type="OrthoDB" id="786266at2759"/>
<sequence>MEASESAVIGESEIYLKLHVRVGSYFSLPDGAPKRYLQGKKLPPQNVAVHRYGILQLVNFVAEHYMWGSKQYISLWRSLENHSLDDHPFDVRRKIGAKMHGKIIPKIIQALNARSKEIKDHEVLPCGALTAEVLVSGFSHAVDLVEKTCSCRAWQVSGKPCSHALAFIAKLTREINMEDFVHEYYSVERFRKAYAQTFKPMTSKLQWPRLDLGFKIKKPKLRRKPGRPRVARIKASDETTTKKRKCTECGTRGHTAKYCQGGLTASQKKMRASQENETGQSSNEPNSDQPPM</sequence>
<feature type="non-terminal residue" evidence="8">
    <location>
        <position position="1"/>
    </location>
</feature>
<feature type="compositionally biased region" description="Polar residues" evidence="5">
    <location>
        <begin position="263"/>
        <end position="292"/>
    </location>
</feature>
<evidence type="ECO:0000259" key="6">
    <source>
        <dbReference type="PROSITE" id="PS50158"/>
    </source>
</evidence>
<feature type="domain" description="CCHC-type" evidence="6">
    <location>
        <begin position="244"/>
        <end position="259"/>
    </location>
</feature>
<keyword evidence="1" id="KW-0479">Metal-binding</keyword>
<feature type="region of interest" description="Disordered" evidence="5">
    <location>
        <begin position="260"/>
        <end position="292"/>
    </location>
</feature>
<keyword evidence="2 4" id="KW-0863">Zinc-finger</keyword>
<name>A0A5J9WSE4_9POAL</name>
<evidence type="ECO:0000259" key="7">
    <source>
        <dbReference type="PROSITE" id="PS50966"/>
    </source>
</evidence>
<evidence type="ECO:0008006" key="10">
    <source>
        <dbReference type="Google" id="ProtNLM"/>
    </source>
</evidence>
<evidence type="ECO:0000256" key="4">
    <source>
        <dbReference type="PROSITE-ProRule" id="PRU00047"/>
    </source>
</evidence>
<dbReference type="PROSITE" id="PS50158">
    <property type="entry name" value="ZF_CCHC"/>
    <property type="match status" value="1"/>
</dbReference>
<reference evidence="8 9" key="1">
    <citation type="journal article" date="2019" name="Sci. Rep.">
        <title>A high-quality genome of Eragrostis curvula grass provides insights into Poaceae evolution and supports new strategies to enhance forage quality.</title>
        <authorList>
            <person name="Carballo J."/>
            <person name="Santos B.A.C.M."/>
            <person name="Zappacosta D."/>
            <person name="Garbus I."/>
            <person name="Selva J.P."/>
            <person name="Gallo C.A."/>
            <person name="Diaz A."/>
            <person name="Albertini E."/>
            <person name="Caccamo M."/>
            <person name="Echenique V."/>
        </authorList>
    </citation>
    <scope>NUCLEOTIDE SEQUENCE [LARGE SCALE GENOMIC DNA]</scope>
    <source>
        <strain evidence="9">cv. Victoria</strain>
        <tissue evidence="8">Leaf</tissue>
    </source>
</reference>
<dbReference type="SMART" id="SM00575">
    <property type="entry name" value="ZnF_PMZ"/>
    <property type="match status" value="1"/>
</dbReference>
<gene>
    <name evidence="8" type="ORF">EJB05_02567</name>
</gene>
<organism evidence="8 9">
    <name type="scientific">Eragrostis curvula</name>
    <name type="common">weeping love grass</name>
    <dbReference type="NCBI Taxonomy" id="38414"/>
    <lineage>
        <taxon>Eukaryota</taxon>
        <taxon>Viridiplantae</taxon>
        <taxon>Streptophyta</taxon>
        <taxon>Embryophyta</taxon>
        <taxon>Tracheophyta</taxon>
        <taxon>Spermatophyta</taxon>
        <taxon>Magnoliopsida</taxon>
        <taxon>Liliopsida</taxon>
        <taxon>Poales</taxon>
        <taxon>Poaceae</taxon>
        <taxon>PACMAD clade</taxon>
        <taxon>Chloridoideae</taxon>
        <taxon>Eragrostideae</taxon>
        <taxon>Eragrostidinae</taxon>
        <taxon>Eragrostis</taxon>
    </lineage>
</organism>